<evidence type="ECO:0000313" key="3">
    <source>
        <dbReference type="Proteomes" id="UP000558997"/>
    </source>
</evidence>
<feature type="signal peptide" evidence="1">
    <location>
        <begin position="1"/>
        <end position="20"/>
    </location>
</feature>
<evidence type="ECO:0008006" key="4">
    <source>
        <dbReference type="Google" id="ProtNLM"/>
    </source>
</evidence>
<name>A0A841DVF2_9ACTN</name>
<dbReference type="AlphaFoldDB" id="A0A841DVF2"/>
<comment type="caution">
    <text evidence="2">The sequence shown here is derived from an EMBL/GenBank/DDBJ whole genome shotgun (WGS) entry which is preliminary data.</text>
</comment>
<gene>
    <name evidence="2" type="ORF">HDA44_005943</name>
</gene>
<keyword evidence="1" id="KW-0732">Signal</keyword>
<reference evidence="2 3" key="1">
    <citation type="submission" date="2020-08" db="EMBL/GenBank/DDBJ databases">
        <title>Sequencing the genomes of 1000 actinobacteria strains.</title>
        <authorList>
            <person name="Klenk H.-P."/>
        </authorList>
    </citation>
    <scope>NUCLEOTIDE SEQUENCE [LARGE SCALE GENOMIC DNA]</scope>
    <source>
        <strain evidence="2 3">DSM 17294</strain>
    </source>
</reference>
<proteinExistence type="predicted"/>
<sequence length="432" mass="45346">MRRFLAVALVVLAGSASLTACSSDPAPSDVAVAWAPNGRPAVVVTWQDGGQPNRITIEGVLSESPSYVKYIPVGDPNRWEIPTSAFPPDGNYKIAVATGTSQGGMTSKLTRSPVFDTDGPVRPNTATVAAQGRGVLINWSVPVAPQDFTPNDPLDVTGKKTQRYVPMIGRPGTTLKAIGPATTSNQQLIKSIKPPYVFQLRTQNEWGTRMGGQVLGLTSSISGSVPPLAQFSVPIRVKGRVILQQVGCDPEAKCGTQRATPAGVPVVVLTQVTPGARWTPAARGVTSGGGYYDIAVPTGGSRPYKITVPVYAKPGMITGESSSRPGYTRSVVRVASAGFAGGETAKKAGSMVAVAIAVKPAMSTTVMLQVWNRQARTWTNVKAMPMRQGQAALAFKAGQAGDFVYRFVVPGAMMFGRPMDGATTPGLALHVR</sequence>
<keyword evidence="3" id="KW-1185">Reference proteome</keyword>
<accession>A0A841DVF2</accession>
<evidence type="ECO:0000256" key="1">
    <source>
        <dbReference type="SAM" id="SignalP"/>
    </source>
</evidence>
<protein>
    <recommendedName>
        <fullName evidence="4">Fibronectin type-III domain-containing protein</fullName>
    </recommendedName>
</protein>
<dbReference type="Proteomes" id="UP000558997">
    <property type="component" value="Unassembled WGS sequence"/>
</dbReference>
<dbReference type="RefSeq" id="WP_337906554.1">
    <property type="nucleotide sequence ID" value="NZ_BAAAVN010000002.1"/>
</dbReference>
<organism evidence="2 3">
    <name type="scientific">Kribbella solani</name>
    <dbReference type="NCBI Taxonomy" id="236067"/>
    <lineage>
        <taxon>Bacteria</taxon>
        <taxon>Bacillati</taxon>
        <taxon>Actinomycetota</taxon>
        <taxon>Actinomycetes</taxon>
        <taxon>Propionibacteriales</taxon>
        <taxon>Kribbellaceae</taxon>
        <taxon>Kribbella</taxon>
    </lineage>
</organism>
<feature type="chain" id="PRO_5039181576" description="Fibronectin type-III domain-containing protein" evidence="1">
    <location>
        <begin position="21"/>
        <end position="432"/>
    </location>
</feature>
<dbReference type="EMBL" id="JACHNF010000001">
    <property type="protein sequence ID" value="MBB5982602.1"/>
    <property type="molecule type" value="Genomic_DNA"/>
</dbReference>
<evidence type="ECO:0000313" key="2">
    <source>
        <dbReference type="EMBL" id="MBB5982602.1"/>
    </source>
</evidence>
<dbReference type="PROSITE" id="PS51257">
    <property type="entry name" value="PROKAR_LIPOPROTEIN"/>
    <property type="match status" value="1"/>
</dbReference>